<reference evidence="1 2" key="1">
    <citation type="journal article" date="2015" name="Biol. Direct">
        <title>Babela massiliensis, a representative of a widespread bacterial phylum with unusual adaptations to parasitism in amoebae.</title>
        <authorList>
            <person name="Pagnier I."/>
            <person name="Yutin N."/>
            <person name="Croce O."/>
            <person name="Makarova K.S."/>
            <person name="Wolf Y.I."/>
            <person name="Benamar S."/>
            <person name="Raoult D."/>
            <person name="Koonin E.V."/>
            <person name="La Scola B."/>
        </authorList>
    </citation>
    <scope>NUCLEOTIDE SEQUENCE [LARGE SCALE GENOMIC DNA]</scope>
    <source>
        <strain evidence="2">BABL1</strain>
    </source>
</reference>
<accession>V6DGP6</accession>
<keyword evidence="2" id="KW-1185">Reference proteome</keyword>
<dbReference type="EMBL" id="HG793133">
    <property type="protein sequence ID" value="CDK30772.1"/>
    <property type="molecule type" value="Genomic_DNA"/>
</dbReference>
<protein>
    <submittedName>
        <fullName evidence="1">Porin superfamily protein</fullName>
    </submittedName>
</protein>
<name>V6DGP6_9BACT</name>
<evidence type="ECO:0000313" key="1">
    <source>
        <dbReference type="EMBL" id="CDK30772.1"/>
    </source>
</evidence>
<dbReference type="HOGENOM" id="CLU_571975_0_0_7"/>
<gene>
    <name evidence="1" type="ORF">BABL1_gene_243</name>
</gene>
<sequence length="484" mass="55238">MKAILYLFFTLSLLFNLRLLSKKTIEIKSDQVPYALSNLHINQNTYAFMDPTIKSIRQLRVAQGYGDPTYKNFRPFANYRIYGFSGYVMSTITRQTIADEAIGLFLYPAPYVADNNGKDINAHAKTLIGGAEALIGFFFNPFQGYFQNIYSIIEFSFTGTNAFNDYCATMRNFFGEITWARGSFLFGQYYHPLFLKECFPRTVNGNQGSPFETNCLAPQIRVTHLFRPVEVTFTMLSQSYWASWGLPQDFVIFGINLSNFEDSNIFIRDAIVPNMNINVKYLVGKSYYGFSFDYLRLFPTLLSSKNFKSNEYVNSISGEIFAHNVFSKGEINIKAIYSQNGSNQLMISGFAVKNVNPITAINSYIPTACVAVWLDCFYLFKKRDIEIGLFTGWTKNLGALSRVYIDPETNQPIVYSEENNISANLDHAARLSIRFVYAKESFRCGLELEYDKADFGLTLNSYAQPINITPVNAFSYIFSIDYVY</sequence>
<organism evidence="1 2">
    <name type="scientific">Candidatus Babela massiliensis</name>
    <dbReference type="NCBI Taxonomy" id="673862"/>
    <lineage>
        <taxon>Bacteria</taxon>
        <taxon>Candidatus Babelota</taxon>
        <taxon>Candidatus Babeliae</taxon>
        <taxon>Candidatus Babeliales</taxon>
        <taxon>Candidatus Babeliaceae</taxon>
        <taxon>Candidatus Babela</taxon>
    </lineage>
</organism>
<dbReference type="KEGG" id="dpb:BABL1_gene_243"/>
<dbReference type="AlphaFoldDB" id="V6DGP6"/>
<dbReference type="OrthoDB" id="9802177at2"/>
<evidence type="ECO:0000313" key="2">
    <source>
        <dbReference type="Proteomes" id="UP000018769"/>
    </source>
</evidence>
<dbReference type="eggNOG" id="ENOG502ZQC9">
    <property type="taxonomic scope" value="Bacteria"/>
</dbReference>
<dbReference type="RefSeq" id="WP_023792439.1">
    <property type="nucleotide sequence ID" value="NC_023003.1"/>
</dbReference>
<dbReference type="STRING" id="673862.BABL1_gene_243"/>
<dbReference type="Proteomes" id="UP000018769">
    <property type="component" value="Chromosome I"/>
</dbReference>
<proteinExistence type="predicted"/>